<organism evidence="2 3">
    <name type="scientific">Cinchona calisaya</name>
    <dbReference type="NCBI Taxonomy" id="153742"/>
    <lineage>
        <taxon>Eukaryota</taxon>
        <taxon>Viridiplantae</taxon>
        <taxon>Streptophyta</taxon>
        <taxon>Embryophyta</taxon>
        <taxon>Tracheophyta</taxon>
        <taxon>Spermatophyta</taxon>
        <taxon>Magnoliopsida</taxon>
        <taxon>eudicotyledons</taxon>
        <taxon>Gunneridae</taxon>
        <taxon>Pentapetalae</taxon>
        <taxon>asterids</taxon>
        <taxon>lamiids</taxon>
        <taxon>Gentianales</taxon>
        <taxon>Rubiaceae</taxon>
        <taxon>Cinchonoideae</taxon>
        <taxon>Cinchoneae</taxon>
        <taxon>Cinchona</taxon>
    </lineage>
</organism>
<proteinExistence type="predicted"/>
<evidence type="ECO:0000313" key="2">
    <source>
        <dbReference type="EMBL" id="KAL3533421.1"/>
    </source>
</evidence>
<evidence type="ECO:0000313" key="3">
    <source>
        <dbReference type="Proteomes" id="UP001630127"/>
    </source>
</evidence>
<evidence type="ECO:0008006" key="4">
    <source>
        <dbReference type="Google" id="ProtNLM"/>
    </source>
</evidence>
<feature type="compositionally biased region" description="Low complexity" evidence="1">
    <location>
        <begin position="27"/>
        <end position="49"/>
    </location>
</feature>
<dbReference type="AlphaFoldDB" id="A0ABD3AQS5"/>
<gene>
    <name evidence="2" type="ORF">ACH5RR_006942</name>
</gene>
<protein>
    <recommendedName>
        <fullName evidence="4">Serine-rich protein-like protein</fullName>
    </recommendedName>
</protein>
<keyword evidence="3" id="KW-1185">Reference proteome</keyword>
<feature type="region of interest" description="Disordered" evidence="1">
    <location>
        <begin position="160"/>
        <end position="183"/>
    </location>
</feature>
<comment type="caution">
    <text evidence="2">The sequence shown here is derived from an EMBL/GenBank/DDBJ whole genome shotgun (WGS) entry which is preliminary data.</text>
</comment>
<name>A0ABD3AQS5_9GENT</name>
<reference evidence="2 3" key="1">
    <citation type="submission" date="2024-11" db="EMBL/GenBank/DDBJ databases">
        <title>A near-complete genome assembly of Cinchona calisaya.</title>
        <authorList>
            <person name="Lian D.C."/>
            <person name="Zhao X.W."/>
            <person name="Wei L."/>
        </authorList>
    </citation>
    <scope>NUCLEOTIDE SEQUENCE [LARGE SCALE GENOMIC DNA]</scope>
    <source>
        <tissue evidence="2">Nenye</tissue>
    </source>
</reference>
<feature type="region of interest" description="Disordered" evidence="1">
    <location>
        <begin position="27"/>
        <end position="52"/>
    </location>
</feature>
<dbReference type="EMBL" id="JBJUIK010000003">
    <property type="protein sequence ID" value="KAL3533421.1"/>
    <property type="molecule type" value="Genomic_DNA"/>
</dbReference>
<dbReference type="Proteomes" id="UP001630127">
    <property type="component" value="Unassembled WGS sequence"/>
</dbReference>
<sequence>MAASTWRSRQPVLRSLSSAGARFCSSNTPPFSSPSSPSLGTSAGSFSSPLHRSASLSPTHVNSYTPAPSAEFVTSPLPTPNRTCMCSPSTNPGSFRCSLHRKYSSSSSIRAQTATRTTSNSSRLNMRRLALMNSLSRCREVNGNWVKSALATLALRSSHQQGCHKDFRPRPSRLSVMSKAEDS</sequence>
<accession>A0ABD3AQS5</accession>
<evidence type="ECO:0000256" key="1">
    <source>
        <dbReference type="SAM" id="MobiDB-lite"/>
    </source>
</evidence>